<gene>
    <name evidence="3" type="ORF">ACFOX3_01810</name>
</gene>
<dbReference type="EMBL" id="JBHSCX010000002">
    <property type="protein sequence ID" value="MFC4361015.1"/>
    <property type="molecule type" value="Genomic_DNA"/>
</dbReference>
<name>A0ABV8V0Y9_9GAMM</name>
<evidence type="ECO:0000313" key="3">
    <source>
        <dbReference type="EMBL" id="MFC4361015.1"/>
    </source>
</evidence>
<dbReference type="Pfam" id="PF13464">
    <property type="entry name" value="RodZ_C"/>
    <property type="match status" value="1"/>
</dbReference>
<dbReference type="PANTHER" id="PTHR34475">
    <property type="match status" value="1"/>
</dbReference>
<keyword evidence="1" id="KW-1133">Transmembrane helix</keyword>
<protein>
    <submittedName>
        <fullName evidence="3">Helix-turn-helix domain-containing protein</fullName>
    </submittedName>
</protein>
<proteinExistence type="predicted"/>
<evidence type="ECO:0000313" key="4">
    <source>
        <dbReference type="Proteomes" id="UP001595840"/>
    </source>
</evidence>
<evidence type="ECO:0000259" key="2">
    <source>
        <dbReference type="Pfam" id="PF13464"/>
    </source>
</evidence>
<dbReference type="InterPro" id="IPR025194">
    <property type="entry name" value="RodZ-like_C"/>
</dbReference>
<dbReference type="Gene3D" id="1.10.260.40">
    <property type="entry name" value="lambda repressor-like DNA-binding domains"/>
    <property type="match status" value="1"/>
</dbReference>
<dbReference type="Proteomes" id="UP001595840">
    <property type="component" value="Unassembled WGS sequence"/>
</dbReference>
<dbReference type="Pfam" id="PF13413">
    <property type="entry name" value="HTH_25"/>
    <property type="match status" value="1"/>
</dbReference>
<comment type="caution">
    <text evidence="3">The sequence shown here is derived from an EMBL/GenBank/DDBJ whole genome shotgun (WGS) entry which is preliminary data.</text>
</comment>
<dbReference type="PANTHER" id="PTHR34475:SF1">
    <property type="entry name" value="CYTOSKELETON PROTEIN RODZ"/>
    <property type="match status" value="1"/>
</dbReference>
<organism evidence="3 4">
    <name type="scientific">Simiduia curdlanivorans</name>
    <dbReference type="NCBI Taxonomy" id="1492769"/>
    <lineage>
        <taxon>Bacteria</taxon>
        <taxon>Pseudomonadati</taxon>
        <taxon>Pseudomonadota</taxon>
        <taxon>Gammaproteobacteria</taxon>
        <taxon>Cellvibrionales</taxon>
        <taxon>Cellvibrionaceae</taxon>
        <taxon>Simiduia</taxon>
    </lineage>
</organism>
<dbReference type="RefSeq" id="WP_290262072.1">
    <property type="nucleotide sequence ID" value="NZ_JAUFQG010000004.1"/>
</dbReference>
<feature type="transmembrane region" description="Helical" evidence="1">
    <location>
        <begin position="124"/>
        <end position="143"/>
    </location>
</feature>
<sequence length="303" mass="32341">MTEEDEKVEVANADADTILTPGAMLKQAREAKGLDVRAAADQLRMSRVKLVALEADAFEEFQGETFIRGYIKAYCRILDLDEAQAIVRYENYVAATAEVGLLVAPREAKRLGLGLYDKPSMKPVVMAALAVLVLVVLAGFFYFSSLDVEMDAQPSAALTPALDVNAEAPAGEQGDIVATQVDTVAESSERSADGMPVPVAETQSASAAVEAPAASTPTNVAPVFDTLTIVFNEECWLEVSDAKGDVLATELKDAGDEVVLQGKAPFNIMLGNARAAEVFINGKKVDSNPRNSNRALRFTVDQP</sequence>
<keyword evidence="4" id="KW-1185">Reference proteome</keyword>
<keyword evidence="1" id="KW-0812">Transmembrane</keyword>
<accession>A0ABV8V0Y9</accession>
<reference evidence="4" key="1">
    <citation type="journal article" date="2019" name="Int. J. Syst. Evol. Microbiol.">
        <title>The Global Catalogue of Microorganisms (GCM) 10K type strain sequencing project: providing services to taxonomists for standard genome sequencing and annotation.</title>
        <authorList>
            <consortium name="The Broad Institute Genomics Platform"/>
            <consortium name="The Broad Institute Genome Sequencing Center for Infectious Disease"/>
            <person name="Wu L."/>
            <person name="Ma J."/>
        </authorList>
    </citation>
    <scope>NUCLEOTIDE SEQUENCE [LARGE SCALE GENOMIC DNA]</scope>
    <source>
        <strain evidence="4">CECT 8570</strain>
    </source>
</reference>
<dbReference type="InterPro" id="IPR010982">
    <property type="entry name" value="Lambda_DNA-bd_dom_sf"/>
</dbReference>
<dbReference type="InterPro" id="IPR050400">
    <property type="entry name" value="Bact_Cytoskel_RodZ"/>
</dbReference>
<evidence type="ECO:0000256" key="1">
    <source>
        <dbReference type="SAM" id="Phobius"/>
    </source>
</evidence>
<feature type="domain" description="Cytoskeleton protein RodZ-like C-terminal" evidence="2">
    <location>
        <begin position="228"/>
        <end position="299"/>
    </location>
</feature>
<keyword evidence="1" id="KW-0472">Membrane</keyword>